<keyword evidence="1" id="KW-0472">Membrane</keyword>
<comment type="caution">
    <text evidence="2">The sequence shown here is derived from an EMBL/GenBank/DDBJ whole genome shotgun (WGS) entry which is preliminary data.</text>
</comment>
<reference evidence="2 3" key="1">
    <citation type="submission" date="2018-06" db="EMBL/GenBank/DDBJ databases">
        <title>Comparative genomics reveals the genomic features of Rhizophagus irregularis, R. cerebriforme, R. diaphanum and Gigaspora rosea, and their symbiotic lifestyle signature.</title>
        <authorList>
            <person name="Morin E."/>
            <person name="San Clemente H."/>
            <person name="Chen E.C.H."/>
            <person name="De La Providencia I."/>
            <person name="Hainaut M."/>
            <person name="Kuo A."/>
            <person name="Kohler A."/>
            <person name="Murat C."/>
            <person name="Tang N."/>
            <person name="Roy S."/>
            <person name="Loubradou J."/>
            <person name="Henrissat B."/>
            <person name="Grigoriev I.V."/>
            <person name="Corradi N."/>
            <person name="Roux C."/>
            <person name="Martin F.M."/>
        </authorList>
    </citation>
    <scope>NUCLEOTIDE SEQUENCE [LARGE SCALE GENOMIC DNA]</scope>
    <source>
        <strain evidence="2 3">DAOM 194757</strain>
    </source>
</reference>
<accession>A0A397VP39</accession>
<keyword evidence="1" id="KW-1133">Transmembrane helix</keyword>
<name>A0A397VP39_9GLOM</name>
<protein>
    <submittedName>
        <fullName evidence="2">Uncharacterized protein</fullName>
    </submittedName>
</protein>
<keyword evidence="3" id="KW-1185">Reference proteome</keyword>
<proteinExistence type="predicted"/>
<feature type="transmembrane region" description="Helical" evidence="1">
    <location>
        <begin position="65"/>
        <end position="83"/>
    </location>
</feature>
<keyword evidence="1" id="KW-0812">Transmembrane</keyword>
<dbReference type="AlphaFoldDB" id="A0A397VP39"/>
<gene>
    <name evidence="2" type="ORF">C2G38_2170560</name>
</gene>
<evidence type="ECO:0000256" key="1">
    <source>
        <dbReference type="SAM" id="Phobius"/>
    </source>
</evidence>
<organism evidence="2 3">
    <name type="scientific">Gigaspora rosea</name>
    <dbReference type="NCBI Taxonomy" id="44941"/>
    <lineage>
        <taxon>Eukaryota</taxon>
        <taxon>Fungi</taxon>
        <taxon>Fungi incertae sedis</taxon>
        <taxon>Mucoromycota</taxon>
        <taxon>Glomeromycotina</taxon>
        <taxon>Glomeromycetes</taxon>
        <taxon>Diversisporales</taxon>
        <taxon>Gigasporaceae</taxon>
        <taxon>Gigaspora</taxon>
    </lineage>
</organism>
<evidence type="ECO:0000313" key="2">
    <source>
        <dbReference type="EMBL" id="RIB23658.1"/>
    </source>
</evidence>
<evidence type="ECO:0000313" key="3">
    <source>
        <dbReference type="Proteomes" id="UP000266673"/>
    </source>
</evidence>
<sequence>MSRGSNIWQGLLFFSSFQAWASLQGLGLSAFFYYVGSELSHVFRSCAGELAAANSNSFATNNSSLSIFHVLGKITVIFLRALAGTRSKAKVPFQNGQRFWIQTLIAYTSGAPS</sequence>
<feature type="transmembrane region" description="Helical" evidence="1">
    <location>
        <begin position="12"/>
        <end position="35"/>
    </location>
</feature>
<dbReference type="Proteomes" id="UP000266673">
    <property type="component" value="Unassembled WGS sequence"/>
</dbReference>
<dbReference type="EMBL" id="QKWP01000249">
    <property type="protein sequence ID" value="RIB23658.1"/>
    <property type="molecule type" value="Genomic_DNA"/>
</dbReference>